<evidence type="ECO:0000256" key="2">
    <source>
        <dbReference type="SAM" id="MobiDB-lite"/>
    </source>
</evidence>
<evidence type="ECO:0000259" key="3">
    <source>
        <dbReference type="Pfam" id="PF15304"/>
    </source>
</evidence>
<dbReference type="AlphaFoldDB" id="A0AAD1RKH8"/>
<dbReference type="PANTHER" id="PTHR18839:SF6">
    <property type="match status" value="1"/>
</dbReference>
<keyword evidence="1" id="KW-0175">Coiled coil</keyword>
<feature type="compositionally biased region" description="Gly residues" evidence="2">
    <location>
        <begin position="283"/>
        <end position="293"/>
    </location>
</feature>
<feature type="compositionally biased region" description="Polar residues" evidence="2">
    <location>
        <begin position="1"/>
        <end position="17"/>
    </location>
</feature>
<feature type="region of interest" description="Disordered" evidence="2">
    <location>
        <begin position="803"/>
        <end position="845"/>
    </location>
</feature>
<dbReference type="EMBL" id="OW240914">
    <property type="protein sequence ID" value="CAH2272876.1"/>
    <property type="molecule type" value="Genomic_DNA"/>
</dbReference>
<evidence type="ECO:0000313" key="4">
    <source>
        <dbReference type="EMBL" id="CAH2272876.1"/>
    </source>
</evidence>
<organism evidence="4 5">
    <name type="scientific">Pelobates cultripes</name>
    <name type="common">Western spadefoot toad</name>
    <dbReference type="NCBI Taxonomy" id="61616"/>
    <lineage>
        <taxon>Eukaryota</taxon>
        <taxon>Metazoa</taxon>
        <taxon>Chordata</taxon>
        <taxon>Craniata</taxon>
        <taxon>Vertebrata</taxon>
        <taxon>Euteleostomi</taxon>
        <taxon>Amphibia</taxon>
        <taxon>Batrachia</taxon>
        <taxon>Anura</taxon>
        <taxon>Pelobatoidea</taxon>
        <taxon>Pelobatidae</taxon>
        <taxon>Pelobates</taxon>
    </lineage>
</organism>
<feature type="compositionally biased region" description="Polar residues" evidence="2">
    <location>
        <begin position="142"/>
        <end position="181"/>
    </location>
</feature>
<sequence length="954" mass="103680">MPVPGSHNQSSNDTISSLCEKVTEQSQGDRGGRRSIRREGESGTDGESYRRNERTERKKVIKVSHNISCEDSSLKLSNYCTADSEHQGAAEHLLPTQKESSVEEPVLNSNERVKREEGDNNKEQIAGLEVNSEKQRIEQEEGTSNKQETIGADTSGNNQEVIQVEARTQGQDGTSDQNSEWATGPDQDGATGEIHETGHGEQIAIKEQEKAKLENQEGIRREEHATDTQETGTFDSEPEQVKIRGEGPDVGGDGARSVETREGETEAVKLASEEGEKPKENGQGMGEPGGHGGSCDIEMEGKRTELSPAEANGEHTEQQIITDILETATGDQRECLDQNVRRGGSDAQLTGDTGEGKDGQTIGTFEDVPGTCVKETGAQMKEVEVNEAEEGRVPGEHGTSEDVCSEAQVTAGMIGADIQVTAEETGEKVTAQGTAADGYVIGKHIQLAEEETVTSIPVTGERIDTETHADVQVTGTVIQPTGDNSAVIEDISSSGNQTQELSFASTQGAVEEFTGAQKTNIEVKVDIAGEFGTGGQVSTSGEKAEREVTPDSVPGWEGTEGTDRPAACWEKECPSLTGREEKVDTAGQGETQEEKATEKELSCKTAAMKDREFVEVGEIPPAETPIEREIRLTMERENVLRQERGISSPVGQSEFVEVRRRTLSVEVGLPAGKERQLAGAQMQRDIQQETRREQDLVELGKVMGTYDRGPQQELQERKQLFENFATVPSEPPSSKRQSTSSQIVVAEVPMSVAPAIFNNVAPSAPNAGVKKGPSFTEANGSNIILIEHSSILQRSAPVNYSAASAPADLPRPADVPRLADLPRPAKSDSPQPAPGSPYQILLSPSPRSLLEKEIEEVKERERELRRQRSSVYGRDEILLDDTKQKSDDRGEVLSGIYQPERPSWRKLEVNWPPNPEVTMNGQQSEQTLDSPRTRRQRSALIQSWEAGTPNPLEE</sequence>
<evidence type="ECO:0000313" key="5">
    <source>
        <dbReference type="Proteomes" id="UP001295444"/>
    </source>
</evidence>
<feature type="compositionally biased region" description="Basic and acidic residues" evidence="2">
    <location>
        <begin position="256"/>
        <end position="280"/>
    </location>
</feature>
<gene>
    <name evidence="4" type="ORF">PECUL_23A018790</name>
</gene>
<dbReference type="InterPro" id="IPR029304">
    <property type="entry name" value="AKAP2_C"/>
</dbReference>
<feature type="region of interest" description="Disordered" evidence="2">
    <location>
        <begin position="532"/>
        <end position="600"/>
    </location>
</feature>
<feature type="region of interest" description="Disordered" evidence="2">
    <location>
        <begin position="342"/>
        <end position="363"/>
    </location>
</feature>
<feature type="compositionally biased region" description="Polar residues" evidence="2">
    <location>
        <begin position="917"/>
        <end position="930"/>
    </location>
</feature>
<feature type="region of interest" description="Disordered" evidence="2">
    <location>
        <begin position="911"/>
        <end position="954"/>
    </location>
</feature>
<feature type="compositionally biased region" description="Basic and acidic residues" evidence="2">
    <location>
        <begin position="37"/>
        <end position="58"/>
    </location>
</feature>
<dbReference type="InterPro" id="IPR042779">
    <property type="entry name" value="MISP/MISP3-like"/>
</dbReference>
<reference evidence="4" key="1">
    <citation type="submission" date="2022-03" db="EMBL/GenBank/DDBJ databases">
        <authorList>
            <person name="Alioto T."/>
            <person name="Alioto T."/>
            <person name="Gomez Garrido J."/>
        </authorList>
    </citation>
    <scope>NUCLEOTIDE SEQUENCE</scope>
</reference>
<keyword evidence="5" id="KW-1185">Reference proteome</keyword>
<accession>A0AAD1RKH8</accession>
<protein>
    <recommendedName>
        <fullName evidence="3">A-kinase anchor protein 2 C-terminal domain-containing protein</fullName>
    </recommendedName>
</protein>
<proteinExistence type="predicted"/>
<name>A0AAD1RKH8_PELCU</name>
<feature type="compositionally biased region" description="Basic and acidic residues" evidence="2">
    <location>
        <begin position="569"/>
        <end position="584"/>
    </location>
</feature>
<dbReference type="Pfam" id="PF15304">
    <property type="entry name" value="AKAP2_C"/>
    <property type="match status" value="1"/>
</dbReference>
<feature type="domain" description="A-kinase anchor protein 2 C-terminal" evidence="3">
    <location>
        <begin position="668"/>
        <end position="947"/>
    </location>
</feature>
<feature type="compositionally biased region" description="Basic and acidic residues" evidence="2">
    <location>
        <begin position="873"/>
        <end position="891"/>
    </location>
</feature>
<feature type="compositionally biased region" description="Basic and acidic residues" evidence="2">
    <location>
        <begin position="111"/>
        <end position="122"/>
    </location>
</feature>
<feature type="region of interest" description="Disordered" evidence="2">
    <location>
        <begin position="859"/>
        <end position="897"/>
    </location>
</feature>
<feature type="region of interest" description="Disordered" evidence="2">
    <location>
        <begin position="84"/>
        <end position="319"/>
    </location>
</feature>
<dbReference type="PANTHER" id="PTHR18839">
    <property type="entry name" value="MITOTIC INTERACTOR AND SUBSTRATE OF PLK1 MISP FAMILY MEMBER"/>
    <property type="match status" value="1"/>
</dbReference>
<dbReference type="Proteomes" id="UP001295444">
    <property type="component" value="Chromosome 03"/>
</dbReference>
<evidence type="ECO:0000256" key="1">
    <source>
        <dbReference type="ARBA" id="ARBA00023054"/>
    </source>
</evidence>
<feature type="compositionally biased region" description="Basic and acidic residues" evidence="2">
    <location>
        <begin position="193"/>
        <end position="227"/>
    </location>
</feature>
<feature type="region of interest" description="Disordered" evidence="2">
    <location>
        <begin position="1"/>
        <end position="58"/>
    </location>
</feature>